<sequence>MFVNSGRIWALWSCFCCRRRSATGISDAAVQASIEAPVEAPVEVVVDEPTPEPMQQPPPDLPQLSPTRRES</sequence>
<gene>
    <name evidence="2" type="ORF">N7452_001361</name>
</gene>
<accession>A0A9W9R274</accession>
<evidence type="ECO:0000313" key="3">
    <source>
        <dbReference type="Proteomes" id="UP001147695"/>
    </source>
</evidence>
<dbReference type="Proteomes" id="UP001147695">
    <property type="component" value="Unassembled WGS sequence"/>
</dbReference>
<proteinExistence type="predicted"/>
<protein>
    <submittedName>
        <fullName evidence="2">Uncharacterized protein</fullName>
    </submittedName>
</protein>
<dbReference type="AlphaFoldDB" id="A0A9W9R274"/>
<name>A0A9W9R274_PENBR</name>
<reference evidence="2" key="1">
    <citation type="submission" date="2022-12" db="EMBL/GenBank/DDBJ databases">
        <authorList>
            <person name="Petersen C."/>
        </authorList>
    </citation>
    <scope>NUCLEOTIDE SEQUENCE</scope>
    <source>
        <strain evidence="2">IBT 35673</strain>
    </source>
</reference>
<comment type="caution">
    <text evidence="2">The sequence shown here is derived from an EMBL/GenBank/DDBJ whole genome shotgun (WGS) entry which is preliminary data.</text>
</comment>
<dbReference type="EMBL" id="JAPZBQ010000001">
    <property type="protein sequence ID" value="KAJ5352387.1"/>
    <property type="molecule type" value="Genomic_DNA"/>
</dbReference>
<feature type="region of interest" description="Disordered" evidence="1">
    <location>
        <begin position="47"/>
        <end position="71"/>
    </location>
</feature>
<organism evidence="2 3">
    <name type="scientific">Penicillium brevicompactum</name>
    <dbReference type="NCBI Taxonomy" id="5074"/>
    <lineage>
        <taxon>Eukaryota</taxon>
        <taxon>Fungi</taxon>
        <taxon>Dikarya</taxon>
        <taxon>Ascomycota</taxon>
        <taxon>Pezizomycotina</taxon>
        <taxon>Eurotiomycetes</taxon>
        <taxon>Eurotiomycetidae</taxon>
        <taxon>Eurotiales</taxon>
        <taxon>Aspergillaceae</taxon>
        <taxon>Penicillium</taxon>
    </lineage>
</organism>
<evidence type="ECO:0000256" key="1">
    <source>
        <dbReference type="SAM" id="MobiDB-lite"/>
    </source>
</evidence>
<feature type="compositionally biased region" description="Low complexity" evidence="1">
    <location>
        <begin position="62"/>
        <end position="71"/>
    </location>
</feature>
<feature type="compositionally biased region" description="Pro residues" evidence="1">
    <location>
        <begin position="51"/>
        <end position="61"/>
    </location>
</feature>
<evidence type="ECO:0000313" key="2">
    <source>
        <dbReference type="EMBL" id="KAJ5352387.1"/>
    </source>
</evidence>
<reference evidence="2" key="2">
    <citation type="journal article" date="2023" name="IMA Fungus">
        <title>Comparative genomic study of the Penicillium genus elucidates a diverse pangenome and 15 lateral gene transfer events.</title>
        <authorList>
            <person name="Petersen C."/>
            <person name="Sorensen T."/>
            <person name="Nielsen M.R."/>
            <person name="Sondergaard T.E."/>
            <person name="Sorensen J.L."/>
            <person name="Fitzpatrick D.A."/>
            <person name="Frisvad J.C."/>
            <person name="Nielsen K.L."/>
        </authorList>
    </citation>
    <scope>NUCLEOTIDE SEQUENCE</scope>
    <source>
        <strain evidence="2">IBT 35673</strain>
    </source>
</reference>